<evidence type="ECO:0000256" key="2">
    <source>
        <dbReference type="ARBA" id="ARBA00022525"/>
    </source>
</evidence>
<evidence type="ECO:0000256" key="1">
    <source>
        <dbReference type="ARBA" id="ARBA00004613"/>
    </source>
</evidence>
<dbReference type="EMBL" id="JAELXT010000002">
    <property type="protein sequence ID" value="MBJ6124387.1"/>
    <property type="molecule type" value="Genomic_DNA"/>
</dbReference>
<dbReference type="RefSeq" id="WP_199046590.1">
    <property type="nucleotide sequence ID" value="NZ_JAELXT010000002.1"/>
</dbReference>
<dbReference type="PRINTS" id="PR00313">
    <property type="entry name" value="CABNDNGRPT"/>
</dbReference>
<evidence type="ECO:0000313" key="5">
    <source>
        <dbReference type="Proteomes" id="UP000620670"/>
    </source>
</evidence>
<keyword evidence="2" id="KW-0964">Secreted</keyword>
<gene>
    <name evidence="4" type="ORF">JAO75_03085</name>
</gene>
<dbReference type="PANTHER" id="PTHR38340">
    <property type="entry name" value="S-LAYER PROTEIN"/>
    <property type="match status" value="1"/>
</dbReference>
<protein>
    <submittedName>
        <fullName evidence="4">Calcium-binding protein</fullName>
    </submittedName>
</protein>
<dbReference type="PANTHER" id="PTHR38340:SF1">
    <property type="entry name" value="S-LAYER PROTEIN"/>
    <property type="match status" value="1"/>
</dbReference>
<evidence type="ECO:0000256" key="3">
    <source>
        <dbReference type="SAM" id="MobiDB-lite"/>
    </source>
</evidence>
<proteinExistence type="predicted"/>
<dbReference type="Pfam" id="PF00353">
    <property type="entry name" value="HemolysinCabind"/>
    <property type="match status" value="3"/>
</dbReference>
<evidence type="ECO:0000313" key="4">
    <source>
        <dbReference type="EMBL" id="MBJ6124387.1"/>
    </source>
</evidence>
<comment type="caution">
    <text evidence="4">The sequence shown here is derived from an EMBL/GenBank/DDBJ whole genome shotgun (WGS) entry which is preliminary data.</text>
</comment>
<sequence>MSFGFSGPTTLNIVGTAAADVLTLTASIGGNQWIGTIDGGAGTDTLHLRSDYYSGYFDLSDLSVLSGIEIIRATSDRETIWLRDDQLLGVATIDGGAGSSDDSLLLEGTNFDLRAKAILNFARINLLSDNSVVTLADKATAFKINGFGQNDHLIMNGVSLSLEEREALHAHGIDKITYADGAVSINEAPVIANLNRSSVHTLPGQSVLLDPGADAAVTDDDGVISSLSVRIAGQKLPTESIGIDATGAVRLSDGLFAGSRISVDGTEIGTIYNTPGEDLSVALMSGATPELVNKLVRSLTYVDINADQTFAAHRTILVTASDGGMRKGVATIDVTVAAANVMVLTPGLDSLSGTAANEVFVAGLNDLGVGDVLDGGAGFDTLRFSMPNAQPWDRARYDFSKLGAFTGIEKVQGSDAEEIFEFNAQTLSAVTALDGGKPDFFTAGDTLHLHGPSLDLRGKAISNIETISFADSAPTLLISDGKLAPIISGQGGKNIWVILEGKTFTDLERHELQSNGVKKITDASGTYTSSGYRPPVTPGTAIEGSGSSELMVGGSGADTIKGAGGHDKIYGGNGRDTLSGDNGNDRIRGELGKDVLKGGSGRDAFIFDTKPNKSSNLDKILDFKVKDDSIWLDNAVFSKLGKKGTEKKPVQLKKDFFTVGSKAKDKNDYVVYDKNKGVLFYDADGSGKSKQVEIATLSKKLAMTHKDFFVI</sequence>
<dbReference type="PROSITE" id="PS00330">
    <property type="entry name" value="HEMOLYSIN_CALCIUM"/>
    <property type="match status" value="1"/>
</dbReference>
<dbReference type="SUPFAM" id="SSF51120">
    <property type="entry name" value="beta-Roll"/>
    <property type="match status" value="1"/>
</dbReference>
<keyword evidence="5" id="KW-1185">Reference proteome</keyword>
<feature type="compositionally biased region" description="Basic and acidic residues" evidence="3">
    <location>
        <begin position="583"/>
        <end position="593"/>
    </location>
</feature>
<name>A0ABS0XWJ8_9HYPH</name>
<feature type="region of interest" description="Disordered" evidence="3">
    <location>
        <begin position="564"/>
        <end position="593"/>
    </location>
</feature>
<feature type="region of interest" description="Disordered" evidence="3">
    <location>
        <begin position="523"/>
        <end position="548"/>
    </location>
</feature>
<dbReference type="Gene3D" id="2.150.10.10">
    <property type="entry name" value="Serralysin-like metalloprotease, C-terminal"/>
    <property type="match status" value="1"/>
</dbReference>
<dbReference type="InterPro" id="IPR001343">
    <property type="entry name" value="Hemolysn_Ca-bd"/>
</dbReference>
<accession>A0ABS0XWJ8</accession>
<dbReference type="Proteomes" id="UP000620670">
    <property type="component" value="Unassembled WGS sequence"/>
</dbReference>
<dbReference type="InterPro" id="IPR050557">
    <property type="entry name" value="RTX_toxin/Mannuronan_C5-epim"/>
</dbReference>
<dbReference type="InterPro" id="IPR011049">
    <property type="entry name" value="Serralysin-like_metalloprot_C"/>
</dbReference>
<organism evidence="4 5">
    <name type="scientific">Microvirga splendida</name>
    <dbReference type="NCBI Taxonomy" id="2795727"/>
    <lineage>
        <taxon>Bacteria</taxon>
        <taxon>Pseudomonadati</taxon>
        <taxon>Pseudomonadota</taxon>
        <taxon>Alphaproteobacteria</taxon>
        <taxon>Hyphomicrobiales</taxon>
        <taxon>Methylobacteriaceae</taxon>
        <taxon>Microvirga</taxon>
    </lineage>
</organism>
<comment type="subcellular location">
    <subcellularLocation>
        <location evidence="1">Secreted</location>
    </subcellularLocation>
</comment>
<dbReference type="InterPro" id="IPR018511">
    <property type="entry name" value="Hemolysin-typ_Ca-bd_CS"/>
</dbReference>
<reference evidence="5" key="1">
    <citation type="submission" date="2020-12" db="EMBL/GenBank/DDBJ databases">
        <title>Hymenobacter sp.</title>
        <authorList>
            <person name="Kim M.K."/>
        </authorList>
    </citation>
    <scope>NUCLEOTIDE SEQUENCE [LARGE SCALE GENOMIC DNA]</scope>
    <source>
        <strain evidence="5">BT325</strain>
    </source>
</reference>